<dbReference type="InterPro" id="IPR025345">
    <property type="entry name" value="DUF4249"/>
</dbReference>
<sequence length="292" mass="32386">MRNMLFLSLVALLFSACEKNINVDLPAQGAQLVVEGRFEDGAYPVVILTRSLSYFAAIDQATLQKSFVHNATVTVSNGSQTMKLTERSIDTAGNKFFIYVPDLSQPANNFTGKVSGTYTLRINADNKAYESVTTIPTRGLQLDSIWWSMVKLDNDSQMARLWVRVTDSPAPGNYGRYFTAVNNEPFLPGLNSVVDDQLVNGTTFEIPVDAGVNKNQRLDLDTYAFFHLGDTVTMKFCNIDKATWDFWRTLDFAYNSNGNPFSSPTKILGNVPGALGYWGGYAVTYKTIIISK</sequence>
<dbReference type="RefSeq" id="WP_211972517.1">
    <property type="nucleotide sequence ID" value="NZ_CBFHAM010000006.1"/>
</dbReference>
<comment type="caution">
    <text evidence="1">The sequence shown here is derived from an EMBL/GenBank/DDBJ whole genome shotgun (WGS) entry which is preliminary data.</text>
</comment>
<dbReference type="Pfam" id="PF14054">
    <property type="entry name" value="DUF4249"/>
    <property type="match status" value="1"/>
</dbReference>
<dbReference type="Proteomes" id="UP000676386">
    <property type="component" value="Unassembled WGS sequence"/>
</dbReference>
<dbReference type="EMBL" id="JAGTXB010000003">
    <property type="protein sequence ID" value="MBS0027423.1"/>
    <property type="molecule type" value="Genomic_DNA"/>
</dbReference>
<keyword evidence="2" id="KW-1185">Reference proteome</keyword>
<accession>A0ABS5IWS7</accession>
<protein>
    <submittedName>
        <fullName evidence="1">DUF4249 domain-containing protein</fullName>
    </submittedName>
</protein>
<gene>
    <name evidence="1" type="ORF">KE626_08900</name>
</gene>
<reference evidence="1 2" key="1">
    <citation type="submission" date="2021-04" db="EMBL/GenBank/DDBJ databases">
        <title>Chitinophaga sp. nov., isolated from the rhizosphere soil.</title>
        <authorList>
            <person name="He S."/>
        </authorList>
    </citation>
    <scope>NUCLEOTIDE SEQUENCE [LARGE SCALE GENOMIC DNA]</scope>
    <source>
        <strain evidence="1 2">2R12</strain>
    </source>
</reference>
<organism evidence="1 2">
    <name type="scientific">Chitinophaga hostae</name>
    <dbReference type="NCBI Taxonomy" id="2831022"/>
    <lineage>
        <taxon>Bacteria</taxon>
        <taxon>Pseudomonadati</taxon>
        <taxon>Bacteroidota</taxon>
        <taxon>Chitinophagia</taxon>
        <taxon>Chitinophagales</taxon>
        <taxon>Chitinophagaceae</taxon>
        <taxon>Chitinophaga</taxon>
    </lineage>
</organism>
<proteinExistence type="predicted"/>
<evidence type="ECO:0000313" key="1">
    <source>
        <dbReference type="EMBL" id="MBS0027423.1"/>
    </source>
</evidence>
<evidence type="ECO:0000313" key="2">
    <source>
        <dbReference type="Proteomes" id="UP000676386"/>
    </source>
</evidence>
<dbReference type="PROSITE" id="PS51257">
    <property type="entry name" value="PROKAR_LIPOPROTEIN"/>
    <property type="match status" value="1"/>
</dbReference>
<name>A0ABS5IWS7_9BACT</name>